<dbReference type="Proteomes" id="UP000308760">
    <property type="component" value="Unassembled WGS sequence"/>
</dbReference>
<organism evidence="1 2">
    <name type="scientific">Glycomyces buryatensis</name>
    <dbReference type="NCBI Taxonomy" id="2570927"/>
    <lineage>
        <taxon>Bacteria</taxon>
        <taxon>Bacillati</taxon>
        <taxon>Actinomycetota</taxon>
        <taxon>Actinomycetes</taxon>
        <taxon>Glycomycetales</taxon>
        <taxon>Glycomycetaceae</taxon>
        <taxon>Glycomyces</taxon>
    </lineage>
</organism>
<keyword evidence="2" id="KW-1185">Reference proteome</keyword>
<dbReference type="EMBL" id="STGY01000065">
    <property type="protein sequence ID" value="THV39634.1"/>
    <property type="molecule type" value="Genomic_DNA"/>
</dbReference>
<evidence type="ECO:0000313" key="1">
    <source>
        <dbReference type="EMBL" id="THV39634.1"/>
    </source>
</evidence>
<dbReference type="AlphaFoldDB" id="A0A4S8QG62"/>
<name>A0A4S8QG62_9ACTN</name>
<dbReference type="RefSeq" id="WP_136535801.1">
    <property type="nucleotide sequence ID" value="NZ_STGY01000065.1"/>
</dbReference>
<reference evidence="2" key="1">
    <citation type="submission" date="2019-04" db="EMBL/GenBank/DDBJ databases">
        <title>Nocardioides xinjiangensis sp. nov.</title>
        <authorList>
            <person name="Liu S."/>
        </authorList>
    </citation>
    <scope>NUCLEOTIDE SEQUENCE [LARGE SCALE GENOMIC DNA]</scope>
    <source>
        <strain evidence="2">18</strain>
    </source>
</reference>
<accession>A0A4S8QG62</accession>
<reference evidence="1 2" key="2">
    <citation type="submission" date="2019-05" db="EMBL/GenBank/DDBJ databases">
        <title>Glycomyces buryatensis sp. nov.</title>
        <authorList>
            <person name="Nikitina E."/>
        </authorList>
    </citation>
    <scope>NUCLEOTIDE SEQUENCE [LARGE SCALE GENOMIC DNA]</scope>
    <source>
        <strain evidence="1 2">18</strain>
    </source>
</reference>
<comment type="caution">
    <text evidence="1">The sequence shown here is derived from an EMBL/GenBank/DDBJ whole genome shotgun (WGS) entry which is preliminary data.</text>
</comment>
<evidence type="ECO:0000313" key="2">
    <source>
        <dbReference type="Proteomes" id="UP000308760"/>
    </source>
</evidence>
<protein>
    <submittedName>
        <fullName evidence="1">Uncharacterized protein</fullName>
    </submittedName>
</protein>
<sequence length="82" mass="9175">MSEEKRFTLFSECGNRRTSLVLETDFPSVELARAGAIERVAIHNPWLNEGELANAVEPLQSLGLEKSIKVNGFTYSIRPIRA</sequence>
<proteinExistence type="predicted"/>
<gene>
    <name evidence="1" type="ORF">FAB82_17340</name>
</gene>